<dbReference type="GO" id="GO:0016787">
    <property type="term" value="F:hydrolase activity"/>
    <property type="evidence" value="ECO:0007669"/>
    <property type="project" value="UniProtKB-KW"/>
</dbReference>
<reference evidence="6" key="1">
    <citation type="journal article" date="2020" name="Nature">
        <title>Giant virus diversity and host interactions through global metagenomics.</title>
        <authorList>
            <person name="Schulz F."/>
            <person name="Roux S."/>
            <person name="Paez-Espino D."/>
            <person name="Jungbluth S."/>
            <person name="Walsh D.A."/>
            <person name="Denef V.J."/>
            <person name="McMahon K.D."/>
            <person name="Konstantinidis K.T."/>
            <person name="Eloe-Fadrosh E.A."/>
            <person name="Kyrpides N.C."/>
            <person name="Woyke T."/>
        </authorList>
    </citation>
    <scope>NUCLEOTIDE SEQUENCE</scope>
    <source>
        <strain evidence="6">GVMAG-S-1021933-23</strain>
    </source>
</reference>
<dbReference type="InterPro" id="IPR027417">
    <property type="entry name" value="P-loop_NTPase"/>
</dbReference>
<dbReference type="SMART" id="SM00490">
    <property type="entry name" value="HELICc"/>
    <property type="match status" value="1"/>
</dbReference>
<evidence type="ECO:0000256" key="4">
    <source>
        <dbReference type="ARBA" id="ARBA00022840"/>
    </source>
</evidence>
<dbReference type="GO" id="GO:0005524">
    <property type="term" value="F:ATP binding"/>
    <property type="evidence" value="ECO:0007669"/>
    <property type="project" value="UniProtKB-KW"/>
</dbReference>
<evidence type="ECO:0000313" key="6">
    <source>
        <dbReference type="EMBL" id="QHS77953.1"/>
    </source>
</evidence>
<keyword evidence="3" id="KW-0347">Helicase</keyword>
<dbReference type="AlphaFoldDB" id="A0A6C0AEU2"/>
<keyword evidence="4" id="KW-0067">ATP-binding</keyword>
<dbReference type="GO" id="GO:0004386">
    <property type="term" value="F:helicase activity"/>
    <property type="evidence" value="ECO:0007669"/>
    <property type="project" value="UniProtKB-KW"/>
</dbReference>
<dbReference type="PANTHER" id="PTHR18934:SF99">
    <property type="entry name" value="ATP-DEPENDENT RNA HELICASE DHX37-RELATED"/>
    <property type="match status" value="1"/>
</dbReference>
<name>A0A6C0AEU2_9ZZZZ</name>
<dbReference type="Pfam" id="PF00271">
    <property type="entry name" value="Helicase_C"/>
    <property type="match status" value="1"/>
</dbReference>
<dbReference type="SUPFAM" id="SSF52540">
    <property type="entry name" value="P-loop containing nucleoside triphosphate hydrolases"/>
    <property type="match status" value="2"/>
</dbReference>
<proteinExistence type="predicted"/>
<dbReference type="EMBL" id="MN740594">
    <property type="protein sequence ID" value="QHS77953.1"/>
    <property type="molecule type" value="Genomic_DNA"/>
</dbReference>
<evidence type="ECO:0000256" key="3">
    <source>
        <dbReference type="ARBA" id="ARBA00022806"/>
    </source>
</evidence>
<accession>A0A6C0AEU2</accession>
<dbReference type="GO" id="GO:0003723">
    <property type="term" value="F:RNA binding"/>
    <property type="evidence" value="ECO:0007669"/>
    <property type="project" value="TreeGrafter"/>
</dbReference>
<dbReference type="InterPro" id="IPR001650">
    <property type="entry name" value="Helicase_C-like"/>
</dbReference>
<sequence>MELSKFITDKDVDDTIKILSENSVIGQVSKTGSGKSTIFVPKLNQKTSAIIYSVQQTVPAVNEISSRVKQILGDDNVGSAAESIVKYKNQFLKDLRTRAKDNLKKKVIKKIADSNKTKVVFVTSKHMEKIFIDLVEYTKKFGTNGTDLSFCDILIIDEAHRGVAENEIVMALWKSLFNSGAILPRLILTSADLDMKLTQFPDAPCQYIKTKQYPVKILYHDKDYSVNSNELYEDTVDVIIKNSKEDNSYKRDENGSTWLVFCPGSNEVEKVASLLRAKGPGDLLIVPFYSEMDSVEMEKVFNKCLPFIRKIIISTNIAETALTIDNCSYVYDTMTEKMTNTSISGGLRLDLVNISKASANQRMGRTGRTCPGKNYRMCTEFFFNSLEEQKSSEIDRNPIFNTIIKILNLELNPLSLFPNLNKDKVKNAIKLLNNLNMIEKYKYEDNSFYKVTEEGNFASKFSFSVKNSSVLFEWIKSGLPIFPGLVTICILDSYSQGYFYYPKKENSETKDDYKARMEAYYEKHFSKFYHHSDLGILLNLFKSFIEEYKSYDVDYKKIVEFSVKNSLNNRKFSDFLINLKQSIKILENDGKKIKFGSFNVDKLLDKLQPFFLKTFSDDILELQGSVYKKDGMEYFFDRKPGLKIEHYKHKKIISLLNYEVNSGKKTRKFIVLSIPKKYVYYNEDEEKYD</sequence>
<organism evidence="6">
    <name type="scientific">viral metagenome</name>
    <dbReference type="NCBI Taxonomy" id="1070528"/>
    <lineage>
        <taxon>unclassified sequences</taxon>
        <taxon>metagenomes</taxon>
        <taxon>organismal metagenomes</taxon>
    </lineage>
</organism>
<dbReference type="Gene3D" id="3.40.50.300">
    <property type="entry name" value="P-loop containing nucleotide triphosphate hydrolases"/>
    <property type="match status" value="2"/>
</dbReference>
<keyword evidence="2" id="KW-0378">Hydrolase</keyword>
<evidence type="ECO:0000259" key="5">
    <source>
        <dbReference type="PROSITE" id="PS51194"/>
    </source>
</evidence>
<dbReference type="PROSITE" id="PS51194">
    <property type="entry name" value="HELICASE_CTER"/>
    <property type="match status" value="1"/>
</dbReference>
<dbReference type="CDD" id="cd18791">
    <property type="entry name" value="SF2_C_RHA"/>
    <property type="match status" value="1"/>
</dbReference>
<evidence type="ECO:0000256" key="2">
    <source>
        <dbReference type="ARBA" id="ARBA00022801"/>
    </source>
</evidence>
<evidence type="ECO:0000256" key="1">
    <source>
        <dbReference type="ARBA" id="ARBA00022741"/>
    </source>
</evidence>
<protein>
    <recommendedName>
        <fullName evidence="5">Helicase C-terminal domain-containing protein</fullName>
    </recommendedName>
</protein>
<keyword evidence="1" id="KW-0547">Nucleotide-binding</keyword>
<dbReference type="PANTHER" id="PTHR18934">
    <property type="entry name" value="ATP-DEPENDENT RNA HELICASE"/>
    <property type="match status" value="1"/>
</dbReference>
<feature type="domain" description="Helicase C-terminal" evidence="5">
    <location>
        <begin position="235"/>
        <end position="415"/>
    </location>
</feature>